<comment type="caution">
    <text evidence="10">The sequence shown here is derived from an EMBL/GenBank/DDBJ whole genome shotgun (WGS) entry which is preliminary data.</text>
</comment>
<comment type="similarity">
    <text evidence="4">Belongs to the SHMT family.</text>
</comment>
<dbReference type="EMBL" id="JARBDR010000214">
    <property type="protein sequence ID" value="KAJ8319195.1"/>
    <property type="molecule type" value="Genomic_DNA"/>
</dbReference>
<evidence type="ECO:0000256" key="5">
    <source>
        <dbReference type="ARBA" id="ARBA00012256"/>
    </source>
</evidence>
<dbReference type="Gene3D" id="3.40.640.10">
    <property type="entry name" value="Type I PLP-dependent aspartate aminotransferase-like (Major domain)"/>
    <property type="match status" value="2"/>
</dbReference>
<dbReference type="InterPro" id="IPR015421">
    <property type="entry name" value="PyrdxlP-dep_Trfase_major"/>
</dbReference>
<evidence type="ECO:0000313" key="10">
    <source>
        <dbReference type="EMBL" id="KAJ8319195.1"/>
    </source>
</evidence>
<dbReference type="InterPro" id="IPR015424">
    <property type="entry name" value="PyrdxlP-dep_Trfase"/>
</dbReference>
<feature type="domain" description="Serine hydroxymethyltransferase-like" evidence="9">
    <location>
        <begin position="21"/>
        <end position="152"/>
    </location>
</feature>
<feature type="domain" description="Serine hydroxymethyltransferase-like" evidence="9">
    <location>
        <begin position="231"/>
        <end position="345"/>
    </location>
</feature>
<dbReference type="PANTHER" id="PTHR11680:SF59">
    <property type="entry name" value="SERINE HYDROXYMETHYLTRANSFERASE, CYTOSOLIC"/>
    <property type="match status" value="1"/>
</dbReference>
<dbReference type="Pfam" id="PF00464">
    <property type="entry name" value="SHMT"/>
    <property type="match status" value="2"/>
</dbReference>
<dbReference type="SUPFAM" id="SSF53383">
    <property type="entry name" value="PLP-dependent transferases"/>
    <property type="match status" value="1"/>
</dbReference>
<dbReference type="InterPro" id="IPR049943">
    <property type="entry name" value="Ser_HO-MeTrfase-like"/>
</dbReference>
<dbReference type="InterPro" id="IPR039429">
    <property type="entry name" value="SHMT-like_dom"/>
</dbReference>
<evidence type="ECO:0000259" key="9">
    <source>
        <dbReference type="Pfam" id="PF00464"/>
    </source>
</evidence>
<accession>A0ABQ9FSD8</accession>
<comment type="cofactor">
    <cofactor evidence="1">
        <name>pyridoxal 5'-phosphate</name>
        <dbReference type="ChEBI" id="CHEBI:597326"/>
    </cofactor>
</comment>
<dbReference type="EC" id="2.1.2.1" evidence="5"/>
<dbReference type="InterPro" id="IPR001085">
    <property type="entry name" value="Ser_HO-MeTrfase"/>
</dbReference>
<comment type="pathway">
    <text evidence="3">One-carbon metabolism; tetrahydrofolate interconversion.</text>
</comment>
<keyword evidence="11" id="KW-1185">Reference proteome</keyword>
<keyword evidence="6" id="KW-0663">Pyridoxal phosphate</keyword>
<evidence type="ECO:0000313" key="11">
    <source>
        <dbReference type="Proteomes" id="UP001217089"/>
    </source>
</evidence>
<dbReference type="Proteomes" id="UP001217089">
    <property type="component" value="Unassembled WGS sequence"/>
</dbReference>
<dbReference type="PIRSF" id="PIRSF000412">
    <property type="entry name" value="SHMT"/>
    <property type="match status" value="1"/>
</dbReference>
<evidence type="ECO:0000256" key="2">
    <source>
        <dbReference type="ARBA" id="ARBA00002224"/>
    </source>
</evidence>
<evidence type="ECO:0000256" key="8">
    <source>
        <dbReference type="ARBA" id="ARBA00032953"/>
    </source>
</evidence>
<sequence length="402" mass="44664">MSRCRDKMTKINNNSSSIDIKYVDSEITDIIKQEKERQCKGLELIAAQNFTSKAVAQAMGSCLMNDGDKTHRSDNMDKIEKICQKRALELFKLDPEEWGVNVHSLSGSIANLVAYTAIAGPHGKIMGLDLFDGGHYSHGFHGSIDDTMATSIKLHYSGDLFINTSRDLDYRRFRDICDDVGAYLLGDMAHVCGLVAAGLAPSPFDFCDIVTTTTYKSLRGPRAGLIFFRKAVAVSLKEAMSPDFIFYQKQILANAKALCTEIQTRGYSIATGGTDNHMVIIELDTRKVNANQAATVLEDVGLYVNKKLRPSDKDKTKPSGLRIGSPALTSRSFKEHHFTTVADFIDRAIKIAEQVVEVCGRKEGKFKEELFQNPKIQANVNDLRTEIENFAMQFPMPGIKGW</sequence>
<evidence type="ECO:0000256" key="6">
    <source>
        <dbReference type="ARBA" id="ARBA00022898"/>
    </source>
</evidence>
<proteinExistence type="inferred from homology"/>
<evidence type="ECO:0000256" key="7">
    <source>
        <dbReference type="ARBA" id="ARBA00031137"/>
    </source>
</evidence>
<evidence type="ECO:0000256" key="4">
    <source>
        <dbReference type="ARBA" id="ARBA00006376"/>
    </source>
</evidence>
<organism evidence="10 11">
    <name type="scientific">Tegillarca granosa</name>
    <name type="common">Malaysian cockle</name>
    <name type="synonym">Anadara granosa</name>
    <dbReference type="NCBI Taxonomy" id="220873"/>
    <lineage>
        <taxon>Eukaryota</taxon>
        <taxon>Metazoa</taxon>
        <taxon>Spiralia</taxon>
        <taxon>Lophotrochozoa</taxon>
        <taxon>Mollusca</taxon>
        <taxon>Bivalvia</taxon>
        <taxon>Autobranchia</taxon>
        <taxon>Pteriomorphia</taxon>
        <taxon>Arcoida</taxon>
        <taxon>Arcoidea</taxon>
        <taxon>Arcidae</taxon>
        <taxon>Tegillarca</taxon>
    </lineage>
</organism>
<evidence type="ECO:0000256" key="3">
    <source>
        <dbReference type="ARBA" id="ARBA00004777"/>
    </source>
</evidence>
<dbReference type="Gene3D" id="3.90.1150.10">
    <property type="entry name" value="Aspartate Aminotransferase, domain 1"/>
    <property type="match status" value="2"/>
</dbReference>
<reference evidence="10 11" key="1">
    <citation type="submission" date="2022-12" db="EMBL/GenBank/DDBJ databases">
        <title>Chromosome-level genome of Tegillarca granosa.</title>
        <authorList>
            <person name="Kim J."/>
        </authorList>
    </citation>
    <scope>NUCLEOTIDE SEQUENCE [LARGE SCALE GENOMIC DNA]</scope>
    <source>
        <strain evidence="10">Teg-2019</strain>
        <tissue evidence="10">Adductor muscle</tissue>
    </source>
</reference>
<name>A0ABQ9FSD8_TEGGR</name>
<comment type="function">
    <text evidence="2">Interconversion of serine and glycine.</text>
</comment>
<gene>
    <name evidence="10" type="ORF">KUTeg_004286</name>
</gene>
<dbReference type="PANTHER" id="PTHR11680">
    <property type="entry name" value="SERINE HYDROXYMETHYLTRANSFERASE"/>
    <property type="match status" value="1"/>
</dbReference>
<evidence type="ECO:0000256" key="1">
    <source>
        <dbReference type="ARBA" id="ARBA00001933"/>
    </source>
</evidence>
<protein>
    <recommendedName>
        <fullName evidence="5">glycine hydroxymethyltransferase</fullName>
        <ecNumber evidence="5">2.1.2.1</ecNumber>
    </recommendedName>
    <alternativeName>
        <fullName evidence="8">Glycine hydroxymethyltransferase</fullName>
    </alternativeName>
    <alternativeName>
        <fullName evidence="7">Serine methylase</fullName>
    </alternativeName>
</protein>
<dbReference type="InterPro" id="IPR015422">
    <property type="entry name" value="PyrdxlP-dep_Trfase_small"/>
</dbReference>